<gene>
    <name evidence="2" type="ORF">CSOJ01_02868</name>
</gene>
<sequence>MGCLPQSSASPWKRQPHRDRDPHQDRSSKPVGWTKLPAELRLQILEDLDLLVNQESRAERPALACVCSEWQVFFEGISFRTLQLSSAKDIKSLRRIVRNGRERYVKSIWLHVSLEKHWDFGLPCIGRPERRWRVKEDNRRFTKRFVGLLDILSKWEYANSNSQSSGLQLKLSAGCCGEFMRVAEYNDKYYARPPPGEKFMRSIEKQGKCSVKASGYRWYRINAEGNRLGLDLKGGRLQIPEVPVIRWFSIENDSVKYPDASATKTILERFTRLEGVTYAVQTFRSFLGGESAHVAFFASLARGVRTISFSEFQGFSHYALNPRVPSMAVAVAALEASRQAESFAVSYIVDAELFFEPYYEARFSHIIEPEP</sequence>
<evidence type="ECO:0000313" key="3">
    <source>
        <dbReference type="Proteomes" id="UP000652219"/>
    </source>
</evidence>
<dbReference type="EMBL" id="WIGN01000026">
    <property type="protein sequence ID" value="KAF6816693.1"/>
    <property type="molecule type" value="Genomic_DNA"/>
</dbReference>
<evidence type="ECO:0000256" key="1">
    <source>
        <dbReference type="SAM" id="MobiDB-lite"/>
    </source>
</evidence>
<dbReference type="Proteomes" id="UP000652219">
    <property type="component" value="Unassembled WGS sequence"/>
</dbReference>
<feature type="compositionally biased region" description="Basic and acidic residues" evidence="1">
    <location>
        <begin position="18"/>
        <end position="28"/>
    </location>
</feature>
<keyword evidence="3" id="KW-1185">Reference proteome</keyword>
<comment type="caution">
    <text evidence="2">The sequence shown here is derived from an EMBL/GenBank/DDBJ whole genome shotgun (WGS) entry which is preliminary data.</text>
</comment>
<accession>A0A8H6N225</accession>
<name>A0A8H6N225_9PEZI</name>
<reference evidence="2 3" key="1">
    <citation type="journal article" date="2020" name="Phytopathology">
        <title>Genome Sequence Resources of Colletotrichum truncatum, C. plurivorum, C. musicola, and C. sojae: Four Species Pathogenic to Soybean (Glycine max).</title>
        <authorList>
            <person name="Rogerio F."/>
            <person name="Boufleur T.R."/>
            <person name="Ciampi-Guillardi M."/>
            <person name="Sukno S.A."/>
            <person name="Thon M.R."/>
            <person name="Massola Junior N.S."/>
            <person name="Baroncelli R."/>
        </authorList>
    </citation>
    <scope>NUCLEOTIDE SEQUENCE [LARGE SCALE GENOMIC DNA]</scope>
    <source>
        <strain evidence="2 3">LFN0009</strain>
    </source>
</reference>
<evidence type="ECO:0008006" key="4">
    <source>
        <dbReference type="Google" id="ProtNLM"/>
    </source>
</evidence>
<feature type="region of interest" description="Disordered" evidence="1">
    <location>
        <begin position="1"/>
        <end position="31"/>
    </location>
</feature>
<organism evidence="2 3">
    <name type="scientific">Colletotrichum sojae</name>
    <dbReference type="NCBI Taxonomy" id="2175907"/>
    <lineage>
        <taxon>Eukaryota</taxon>
        <taxon>Fungi</taxon>
        <taxon>Dikarya</taxon>
        <taxon>Ascomycota</taxon>
        <taxon>Pezizomycotina</taxon>
        <taxon>Sordariomycetes</taxon>
        <taxon>Hypocreomycetidae</taxon>
        <taxon>Glomerellales</taxon>
        <taxon>Glomerellaceae</taxon>
        <taxon>Colletotrichum</taxon>
        <taxon>Colletotrichum orchidearum species complex</taxon>
    </lineage>
</organism>
<dbReference type="AlphaFoldDB" id="A0A8H6N225"/>
<feature type="compositionally biased region" description="Polar residues" evidence="1">
    <location>
        <begin position="1"/>
        <end position="10"/>
    </location>
</feature>
<protein>
    <recommendedName>
        <fullName evidence="4">F-box domain-containing protein</fullName>
    </recommendedName>
</protein>
<proteinExistence type="predicted"/>
<evidence type="ECO:0000313" key="2">
    <source>
        <dbReference type="EMBL" id="KAF6816693.1"/>
    </source>
</evidence>